<dbReference type="EMBL" id="CP016616">
    <property type="protein sequence ID" value="ANY81180.1"/>
    <property type="molecule type" value="Genomic_DNA"/>
</dbReference>
<evidence type="ECO:0000313" key="2">
    <source>
        <dbReference type="EMBL" id="ANY81180.1"/>
    </source>
</evidence>
<organism evidence="2">
    <name type="scientific">Microvirga ossetica</name>
    <dbReference type="NCBI Taxonomy" id="1882682"/>
    <lineage>
        <taxon>Bacteria</taxon>
        <taxon>Pseudomonadati</taxon>
        <taxon>Pseudomonadota</taxon>
        <taxon>Alphaproteobacteria</taxon>
        <taxon>Hyphomicrobiales</taxon>
        <taxon>Methylobacteriaceae</taxon>
        <taxon>Microvirga</taxon>
    </lineage>
</organism>
<proteinExistence type="predicted"/>
<dbReference type="RefSeq" id="WP_099512245.1">
    <property type="nucleotide sequence ID" value="NZ_CP016616.1"/>
</dbReference>
<sequence>MAEKQENPERPEPPEPAPVAKAETFGEALDKMGFRPLDPPRQITIRRVGRTRRLTRWRNPEERD</sequence>
<accession>A0A1B2EMI3</accession>
<name>A0A1B2EMI3_9HYPH</name>
<reference evidence="2" key="1">
    <citation type="submission" date="2016-07" db="EMBL/GenBank/DDBJ databases">
        <title>Microvirga ossetica sp. nov. a new species of rhizobia isolated from root nodules of the legume species Vicia alpestris Steven originated from North Ossetia region in the Caucasus.</title>
        <authorList>
            <person name="Safronova V.I."/>
            <person name="Kuznetsova I.G."/>
            <person name="Sazanova A.L."/>
            <person name="Belimov A."/>
            <person name="Andronov E."/>
            <person name="Osledkin Y.S."/>
            <person name="Onishchuk O.P."/>
            <person name="Kurchak O.N."/>
            <person name="Shaposhnikov A.I."/>
            <person name="Willems A."/>
            <person name="Tikhonovich I.A."/>
        </authorList>
    </citation>
    <scope>NUCLEOTIDE SEQUENCE [LARGE SCALE GENOMIC DNA]</scope>
    <source>
        <strain evidence="2">V5/3M</strain>
    </source>
</reference>
<gene>
    <name evidence="2" type="ORF">BB934_25610</name>
</gene>
<dbReference type="KEGG" id="moc:BB934_25610"/>
<feature type="compositionally biased region" description="Basic and acidic residues" evidence="1">
    <location>
        <begin position="1"/>
        <end position="13"/>
    </location>
</feature>
<dbReference type="AlphaFoldDB" id="A0A1B2EMI3"/>
<evidence type="ECO:0000256" key="1">
    <source>
        <dbReference type="SAM" id="MobiDB-lite"/>
    </source>
</evidence>
<feature type="region of interest" description="Disordered" evidence="1">
    <location>
        <begin position="1"/>
        <end position="47"/>
    </location>
</feature>
<protein>
    <submittedName>
        <fullName evidence="2">Uncharacterized protein</fullName>
    </submittedName>
</protein>